<sequence>MKIKKLEPVERLVYHINEIKDAQKYNANSSVPQWPFTLLICGRTNSGKTNEVLNLMLRNKLYRMFNGKKGGTRYIKCDDLLLIGHNLKEPKYMYLKSAFQIIANSPKPYRENITFRVLKPDKIPKVDSFSPDRGTVPIFEDVCADPKKVQEKIIPYFIEGRHYN</sequence>
<feature type="non-terminal residue" evidence="1">
    <location>
        <position position="164"/>
    </location>
</feature>
<reference evidence="1 4" key="2">
    <citation type="submission" date="2017-09" db="EMBL/GenBank/DDBJ databases">
        <title>Extensive intraspecific genome diversity in a model arbuscular mycorrhizal fungus.</title>
        <authorList>
            <person name="Chen E.C."/>
            <person name="Morin E."/>
            <person name="Beaudet D."/>
            <person name="Noel J."/>
            <person name="Ndikumana S."/>
            <person name="Charron P."/>
            <person name="St-Onge C."/>
            <person name="Giorgi J."/>
            <person name="Grigoriev I.V."/>
            <person name="Roux C."/>
            <person name="Martin F.M."/>
            <person name="Corradi N."/>
        </authorList>
    </citation>
    <scope>NUCLEOTIDE SEQUENCE [LARGE SCALE GENOMIC DNA]</scope>
    <source>
        <strain evidence="1 4">A5</strain>
    </source>
</reference>
<evidence type="ECO:0000313" key="2">
    <source>
        <dbReference type="EMBL" id="PKC52004.1"/>
    </source>
</evidence>
<dbReference type="AlphaFoldDB" id="A0A2N0NDK8"/>
<evidence type="ECO:0000313" key="3">
    <source>
        <dbReference type="Proteomes" id="UP000232688"/>
    </source>
</evidence>
<dbReference type="EMBL" id="LLXJ01010326">
    <property type="protein sequence ID" value="PKB92655.1"/>
    <property type="molecule type" value="Genomic_DNA"/>
</dbReference>
<name>A0A2N0NDK8_9GLOM</name>
<dbReference type="VEuPathDB" id="FungiDB:RhiirA1_482483"/>
<evidence type="ECO:0000313" key="4">
    <source>
        <dbReference type="Proteomes" id="UP000232722"/>
    </source>
</evidence>
<dbReference type="Proteomes" id="UP000232688">
    <property type="component" value="Unassembled WGS sequence"/>
</dbReference>
<reference evidence="1 4" key="1">
    <citation type="submission" date="2016-04" db="EMBL/GenBank/DDBJ databases">
        <title>Genome analyses suggest a sexual origin of heterokaryosis in a supposedly ancient asexual fungus.</title>
        <authorList>
            <person name="Ropars J."/>
            <person name="Sedzielewska K."/>
            <person name="Noel J."/>
            <person name="Charron P."/>
            <person name="Farinelli L."/>
            <person name="Marton T."/>
            <person name="Kruger M."/>
            <person name="Pelin A."/>
            <person name="Brachmann A."/>
            <person name="Corradi N."/>
        </authorList>
    </citation>
    <scope>NUCLEOTIDE SEQUENCE [LARGE SCALE GENOMIC DNA]</scope>
    <source>
        <strain evidence="1 4">A5</strain>
    </source>
</reference>
<protein>
    <submittedName>
        <fullName evidence="1">Uncharacterized protein</fullName>
    </submittedName>
</protein>
<dbReference type="VEuPathDB" id="FungiDB:RhiirFUN_013530"/>
<accession>A0A2N0NDK8</accession>
<proteinExistence type="predicted"/>
<gene>
    <name evidence="2" type="ORF">RhiirA1_482483</name>
    <name evidence="1" type="ORF">RhiirA5_443880</name>
</gene>
<evidence type="ECO:0000313" key="1">
    <source>
        <dbReference type="EMBL" id="PKB92655.1"/>
    </source>
</evidence>
<reference evidence="2 3" key="3">
    <citation type="submission" date="2017-10" db="EMBL/GenBank/DDBJ databases">
        <title>Extensive intraspecific genome diversity in a model arbuscular mycorrhizal fungus.</title>
        <authorList>
            <person name="Chen E.C.H."/>
            <person name="Morin E."/>
            <person name="Baudet D."/>
            <person name="Noel J."/>
            <person name="Ndikumana S."/>
            <person name="Charron P."/>
            <person name="St-Onge C."/>
            <person name="Giorgi J."/>
            <person name="Grigoriev I.V."/>
            <person name="Roux C."/>
            <person name="Martin F.M."/>
            <person name="Corradi N."/>
        </authorList>
    </citation>
    <scope>NUCLEOTIDE SEQUENCE [LARGE SCALE GENOMIC DNA]</scope>
    <source>
        <strain evidence="2 3">A1</strain>
    </source>
</reference>
<dbReference type="Proteomes" id="UP000232722">
    <property type="component" value="Unassembled WGS sequence"/>
</dbReference>
<comment type="caution">
    <text evidence="1">The sequence shown here is derived from an EMBL/GenBank/DDBJ whole genome shotgun (WGS) entry which is preliminary data.</text>
</comment>
<reference evidence="2 3" key="4">
    <citation type="submission" date="2017-10" db="EMBL/GenBank/DDBJ databases">
        <title>Genome analyses suggest a sexual origin of heterokaryosis in a supposedly ancient asexual fungus.</title>
        <authorList>
            <person name="Corradi N."/>
            <person name="Sedzielewska K."/>
            <person name="Noel J."/>
            <person name="Charron P."/>
            <person name="Farinelli L."/>
            <person name="Marton T."/>
            <person name="Kruger M."/>
            <person name="Pelin A."/>
            <person name="Brachmann A."/>
            <person name="Corradi N."/>
        </authorList>
    </citation>
    <scope>NUCLEOTIDE SEQUENCE [LARGE SCALE GENOMIC DNA]</scope>
    <source>
        <strain evidence="2 3">A1</strain>
    </source>
</reference>
<organism evidence="1 4">
    <name type="scientific">Rhizophagus irregularis</name>
    <dbReference type="NCBI Taxonomy" id="588596"/>
    <lineage>
        <taxon>Eukaryota</taxon>
        <taxon>Fungi</taxon>
        <taxon>Fungi incertae sedis</taxon>
        <taxon>Mucoromycota</taxon>
        <taxon>Glomeromycotina</taxon>
        <taxon>Glomeromycetes</taxon>
        <taxon>Glomerales</taxon>
        <taxon>Glomeraceae</taxon>
        <taxon>Rhizophagus</taxon>
    </lineage>
</organism>
<dbReference type="EMBL" id="LLXH01006579">
    <property type="protein sequence ID" value="PKC52004.1"/>
    <property type="molecule type" value="Genomic_DNA"/>
</dbReference>